<protein>
    <submittedName>
        <fullName evidence="2">Uncharacterized protein</fullName>
    </submittedName>
</protein>
<evidence type="ECO:0000313" key="3">
    <source>
        <dbReference type="Proteomes" id="UP000502345"/>
    </source>
</evidence>
<reference evidence="2 3" key="1">
    <citation type="submission" date="2020-03" db="EMBL/GenBank/DDBJ databases">
        <title>Screen low temperature-resistant strains for efficient degradation of petroleum hydrocarbons under the low temperature.</title>
        <authorList>
            <person name="Wang Y."/>
            <person name="Chen J."/>
        </authorList>
    </citation>
    <scope>NUCLEOTIDE SEQUENCE [LARGE SCALE GENOMIC DNA]</scope>
    <source>
        <strain evidence="2 3">KB1</strain>
    </source>
</reference>
<feature type="compositionally biased region" description="Basic and acidic residues" evidence="1">
    <location>
        <begin position="239"/>
        <end position="248"/>
    </location>
</feature>
<evidence type="ECO:0000313" key="2">
    <source>
        <dbReference type="EMBL" id="QIP37311.1"/>
    </source>
</evidence>
<gene>
    <name evidence="2" type="ORF">G9444_0067</name>
</gene>
<dbReference type="EMBL" id="CP050124">
    <property type="protein sequence ID" value="QIP37311.1"/>
    <property type="molecule type" value="Genomic_DNA"/>
</dbReference>
<dbReference type="Proteomes" id="UP000502345">
    <property type="component" value="Chromosome"/>
</dbReference>
<feature type="region of interest" description="Disordered" evidence="1">
    <location>
        <begin position="207"/>
        <end position="252"/>
    </location>
</feature>
<feature type="compositionally biased region" description="Low complexity" evidence="1">
    <location>
        <begin position="217"/>
        <end position="238"/>
    </location>
</feature>
<dbReference type="AlphaFoldDB" id="A0A6G9CKV8"/>
<feature type="compositionally biased region" description="Low complexity" evidence="1">
    <location>
        <begin position="270"/>
        <end position="280"/>
    </location>
</feature>
<dbReference type="RefSeq" id="WP_051720859.1">
    <property type="nucleotide sequence ID" value="NZ_CP050124.1"/>
</dbReference>
<feature type="region of interest" description="Disordered" evidence="1">
    <location>
        <begin position="269"/>
        <end position="303"/>
    </location>
</feature>
<dbReference type="Pfam" id="PF13830">
    <property type="entry name" value="DUF4192"/>
    <property type="match status" value="1"/>
</dbReference>
<accession>A0A6G9CKV8</accession>
<proteinExistence type="predicted"/>
<organism evidence="2 3">
    <name type="scientific">Rhodococcus erythropolis</name>
    <name type="common">Arthrobacter picolinophilus</name>
    <dbReference type="NCBI Taxonomy" id="1833"/>
    <lineage>
        <taxon>Bacteria</taxon>
        <taxon>Bacillati</taxon>
        <taxon>Actinomycetota</taxon>
        <taxon>Actinomycetes</taxon>
        <taxon>Mycobacteriales</taxon>
        <taxon>Nocardiaceae</taxon>
        <taxon>Rhodococcus</taxon>
        <taxon>Rhodococcus erythropolis group</taxon>
    </lineage>
</organism>
<name>A0A6G9CKV8_RHOER</name>
<evidence type="ECO:0000256" key="1">
    <source>
        <dbReference type="SAM" id="MobiDB-lite"/>
    </source>
</evidence>
<dbReference type="InterPro" id="IPR025447">
    <property type="entry name" value="DUF4192"/>
</dbReference>
<sequence>MRHAFTNAGIEVARALHAPSLEAGARWTDLDSFETGSTADHRISDINMAYVEDVRATDGSREEIIDRFTKTTQAPTAPTHEAKRIQGDDFVRITILELGAVIGARAVPTADLAARVGLCATVSASARNAQMAVFTQGERDADSFATIACQVRGSARVQDLTLTGYCAYLTNDGSTASIAFEAVMSTATAAGCTPAQTNLRRLLDGALHNGVPRPRSPRSSPRYTSTSRSPSASTSTTPRAERKREQPRLRIRSRGYSRTRWRLFGHRARTSAAPTPRATTMQRLAGKSVEQTAGRTGNREHDIHPFRGIGFDGLAGDDGREIRAGDHAQMLRCLIQRRLHRRSGGGAVDRR</sequence>